<dbReference type="EC" id="2.1.1.174" evidence="7"/>
<keyword evidence="2" id="KW-0698">rRNA processing</keyword>
<dbReference type="GO" id="GO:0003676">
    <property type="term" value="F:nucleic acid binding"/>
    <property type="evidence" value="ECO:0007669"/>
    <property type="project" value="InterPro"/>
</dbReference>
<dbReference type="PANTHER" id="PTHR47816">
    <property type="entry name" value="RIBOSOMAL RNA SMALL SUBUNIT METHYLTRANSFERASE C"/>
    <property type="match status" value="1"/>
</dbReference>
<protein>
    <submittedName>
        <fullName evidence="7">Class I SAM-dependent methyltransferase</fullName>
        <ecNumber evidence="7">2.1.1.172</ecNumber>
        <ecNumber evidence="7">2.1.1.174</ecNumber>
    </submittedName>
</protein>
<evidence type="ECO:0000313" key="7">
    <source>
        <dbReference type="EMBL" id="XDO95912.1"/>
    </source>
</evidence>
<name>A0AB39KQ19_9CAUL</name>
<keyword evidence="3 7" id="KW-0489">Methyltransferase</keyword>
<feature type="domain" description="Methyltransferase small" evidence="6">
    <location>
        <begin position="142"/>
        <end position="307"/>
    </location>
</feature>
<dbReference type="InterPro" id="IPR046977">
    <property type="entry name" value="RsmC/RlmG"/>
</dbReference>
<gene>
    <name evidence="7" type="ORF">ABOZ73_14090</name>
</gene>
<sequence length="310" mass="33457">MTISDLKNGDAALGVYGVPQHGVIDPPRGVQFSPLALDSQGIEFQPDGSLDAMAVVAPPGVLERRYVLAQALRALKVGGRLTALAPKDKGGSRLRKELEAFGCVVAEDARRHHRICMTDRPADPVGLDEAIAAGAPQVAPRLSMWSQPGVFSWDRPDPGSVLLLKHLPKLSGAGLDAGCGVGLLAKAVLAEPKVTRLTLLDIDRRATDAARRNIEDARADILQADIRDPDLALADLDFVVMNPPFHDGGHEDKRLGQAFVQRAADLLKKGGTLWLTANRHLPYEAALNERFAKVELRAEEAGFKIYEARK</sequence>
<dbReference type="CDD" id="cd02440">
    <property type="entry name" value="AdoMet_MTases"/>
    <property type="match status" value="1"/>
</dbReference>
<dbReference type="Pfam" id="PF05175">
    <property type="entry name" value="MTS"/>
    <property type="match status" value="1"/>
</dbReference>
<evidence type="ECO:0000256" key="2">
    <source>
        <dbReference type="ARBA" id="ARBA00022552"/>
    </source>
</evidence>
<reference evidence="7" key="1">
    <citation type="submission" date="2024-06" db="EMBL/GenBank/DDBJ databases">
        <title>Caulobacter inopinatus, sp. nov.</title>
        <authorList>
            <person name="Donachie S.P."/>
        </authorList>
    </citation>
    <scope>NUCLEOTIDE SEQUENCE</scope>
    <source>
        <strain evidence="7">73W</strain>
    </source>
</reference>
<dbReference type="PANTHER" id="PTHR47816:SF4">
    <property type="entry name" value="RIBOSOMAL RNA SMALL SUBUNIT METHYLTRANSFERASE C"/>
    <property type="match status" value="1"/>
</dbReference>
<keyword evidence="5" id="KW-0949">S-adenosyl-L-methionine</keyword>
<dbReference type="EMBL" id="CP158375">
    <property type="protein sequence ID" value="XDO95912.1"/>
    <property type="molecule type" value="Genomic_DNA"/>
</dbReference>
<evidence type="ECO:0000256" key="3">
    <source>
        <dbReference type="ARBA" id="ARBA00022603"/>
    </source>
</evidence>
<organism evidence="7">
    <name type="scientific">Caulobacter sp. 73W</name>
    <dbReference type="NCBI Taxonomy" id="3161137"/>
    <lineage>
        <taxon>Bacteria</taxon>
        <taxon>Pseudomonadati</taxon>
        <taxon>Pseudomonadota</taxon>
        <taxon>Alphaproteobacteria</taxon>
        <taxon>Caulobacterales</taxon>
        <taxon>Caulobacteraceae</taxon>
        <taxon>Caulobacter</taxon>
    </lineage>
</organism>
<evidence type="ECO:0000256" key="4">
    <source>
        <dbReference type="ARBA" id="ARBA00022679"/>
    </source>
</evidence>
<dbReference type="InterPro" id="IPR002052">
    <property type="entry name" value="DNA_methylase_N6_adenine_CS"/>
</dbReference>
<dbReference type="GO" id="GO:0052916">
    <property type="term" value="F:23S rRNA (guanine(1835)-N(2))-methyltransferase activity"/>
    <property type="evidence" value="ECO:0007669"/>
    <property type="project" value="UniProtKB-EC"/>
</dbReference>
<dbReference type="InterPro" id="IPR007848">
    <property type="entry name" value="Small_mtfrase_dom"/>
</dbReference>
<dbReference type="Gene3D" id="3.40.50.150">
    <property type="entry name" value="Vaccinia Virus protein VP39"/>
    <property type="match status" value="1"/>
</dbReference>
<dbReference type="GO" id="GO:0052914">
    <property type="term" value="F:16S rRNA (guanine(1207)-N(2))-methyltransferase activity"/>
    <property type="evidence" value="ECO:0007669"/>
    <property type="project" value="UniProtKB-EC"/>
</dbReference>
<evidence type="ECO:0000256" key="1">
    <source>
        <dbReference type="ARBA" id="ARBA00022490"/>
    </source>
</evidence>
<proteinExistence type="predicted"/>
<evidence type="ECO:0000259" key="6">
    <source>
        <dbReference type="Pfam" id="PF05175"/>
    </source>
</evidence>
<evidence type="ECO:0000256" key="5">
    <source>
        <dbReference type="ARBA" id="ARBA00022691"/>
    </source>
</evidence>
<keyword evidence="4 7" id="KW-0808">Transferase</keyword>
<dbReference type="SUPFAM" id="SSF53335">
    <property type="entry name" value="S-adenosyl-L-methionine-dependent methyltransferases"/>
    <property type="match status" value="1"/>
</dbReference>
<accession>A0AB39KQ19</accession>
<dbReference type="PROSITE" id="PS00092">
    <property type="entry name" value="N6_MTASE"/>
    <property type="match status" value="1"/>
</dbReference>
<dbReference type="EC" id="2.1.1.172" evidence="7"/>
<dbReference type="RefSeq" id="WP_369058771.1">
    <property type="nucleotide sequence ID" value="NZ_CP158375.1"/>
</dbReference>
<keyword evidence="1" id="KW-0963">Cytoplasm</keyword>
<dbReference type="InterPro" id="IPR029063">
    <property type="entry name" value="SAM-dependent_MTases_sf"/>
</dbReference>
<dbReference type="AlphaFoldDB" id="A0AB39KQ19"/>